<feature type="domain" description="Aminotransferase class V" evidence="1">
    <location>
        <begin position="2"/>
        <end position="369"/>
    </location>
</feature>
<evidence type="ECO:0000313" key="3">
    <source>
        <dbReference type="Proteomes" id="UP000191153"/>
    </source>
</evidence>
<dbReference type="STRING" id="180163.SAMN02745174_01591"/>
<dbReference type="SUPFAM" id="SSF53383">
    <property type="entry name" value="PLP-dependent transferases"/>
    <property type="match status" value="1"/>
</dbReference>
<keyword evidence="3" id="KW-1185">Reference proteome</keyword>
<protein>
    <submittedName>
        <fullName evidence="2">Selenocysteine lyase/Cysteine desulfurase</fullName>
    </submittedName>
</protein>
<dbReference type="InterPro" id="IPR015424">
    <property type="entry name" value="PyrdxlP-dep_Trfase"/>
</dbReference>
<dbReference type="EMBL" id="FUWX01000011">
    <property type="protein sequence ID" value="SJZ80453.1"/>
    <property type="molecule type" value="Genomic_DNA"/>
</dbReference>
<dbReference type="PANTHER" id="PTHR43586">
    <property type="entry name" value="CYSTEINE DESULFURASE"/>
    <property type="match status" value="1"/>
</dbReference>
<gene>
    <name evidence="2" type="ORF">SAMN02745174_01591</name>
</gene>
<reference evidence="2 3" key="1">
    <citation type="submission" date="2017-02" db="EMBL/GenBank/DDBJ databases">
        <authorList>
            <person name="Peterson S.W."/>
        </authorList>
    </citation>
    <scope>NUCLEOTIDE SEQUENCE [LARGE SCALE GENOMIC DNA]</scope>
    <source>
        <strain evidence="2 3">ATCC 700028</strain>
    </source>
</reference>
<dbReference type="AlphaFoldDB" id="A0A1T4NMQ9"/>
<keyword evidence="2" id="KW-0456">Lyase</keyword>
<proteinExistence type="predicted"/>
<dbReference type="GO" id="GO:0016829">
    <property type="term" value="F:lyase activity"/>
    <property type="evidence" value="ECO:0007669"/>
    <property type="project" value="UniProtKB-KW"/>
</dbReference>
<dbReference type="Pfam" id="PF00266">
    <property type="entry name" value="Aminotran_5"/>
    <property type="match status" value="1"/>
</dbReference>
<dbReference type="Proteomes" id="UP000191153">
    <property type="component" value="Unassembled WGS sequence"/>
</dbReference>
<dbReference type="OrthoDB" id="9804366at2"/>
<evidence type="ECO:0000259" key="1">
    <source>
        <dbReference type="Pfam" id="PF00266"/>
    </source>
</evidence>
<dbReference type="RefSeq" id="WP_078694077.1">
    <property type="nucleotide sequence ID" value="NZ_FUWX01000011.1"/>
</dbReference>
<dbReference type="Gene3D" id="3.40.640.10">
    <property type="entry name" value="Type I PLP-dependent aspartate aminotransferase-like (Major domain)"/>
    <property type="match status" value="1"/>
</dbReference>
<organism evidence="2 3">
    <name type="scientific">Cetobacterium ceti</name>
    <dbReference type="NCBI Taxonomy" id="180163"/>
    <lineage>
        <taxon>Bacteria</taxon>
        <taxon>Fusobacteriati</taxon>
        <taxon>Fusobacteriota</taxon>
        <taxon>Fusobacteriia</taxon>
        <taxon>Fusobacteriales</taxon>
        <taxon>Fusobacteriaceae</taxon>
        <taxon>Cetobacterium</taxon>
    </lineage>
</organism>
<sequence>MIYFDNAATTFPKMKSLYRDTMTLYEKFGTNFSRNHCPESLQLSNIFSNLKENIKKIFSVPSSFEVIINSSATFSANEILRGLDFSNIKNIYISPFEHNSIYRVLKDIEKNNNFNIETIPFDNFQLKKDELILNFMSKKPDLIICTHASNVFGNIIPIEEIFSLGKKYNSINILDGAQTGGVLDFSTITPLSDFIIFAGHKNLYGPSGIGGYIYNKSIHLNPLLHGGTGIKSEEINMPKDIPEKFQAGSPNTLGIIGLYLSTKELLEIGIENICKKKYENFNFLYETLENYDYDLKILSPKENNIGIISLTSCNHTPQEIEKLLNTYDIAVRVGLHCAPLAHIHMNTISSGGTIRMSIGYFNSSSDFEILDDTLNEIL</sequence>
<name>A0A1T4NMQ9_9FUSO</name>
<dbReference type="InterPro" id="IPR000192">
    <property type="entry name" value="Aminotrans_V_dom"/>
</dbReference>
<dbReference type="InterPro" id="IPR015421">
    <property type="entry name" value="PyrdxlP-dep_Trfase_major"/>
</dbReference>
<dbReference type="Gene3D" id="3.90.1150.10">
    <property type="entry name" value="Aspartate Aminotransferase, domain 1"/>
    <property type="match status" value="1"/>
</dbReference>
<dbReference type="InterPro" id="IPR015422">
    <property type="entry name" value="PyrdxlP-dep_Trfase_small"/>
</dbReference>
<evidence type="ECO:0000313" key="2">
    <source>
        <dbReference type="EMBL" id="SJZ80453.1"/>
    </source>
</evidence>
<dbReference type="PANTHER" id="PTHR43586:SF4">
    <property type="entry name" value="ISOPENICILLIN N EPIMERASE"/>
    <property type="match status" value="1"/>
</dbReference>
<accession>A0A1T4NMQ9</accession>